<keyword evidence="1" id="KW-0472">Membrane</keyword>
<comment type="caution">
    <text evidence="2">The sequence shown here is derived from an EMBL/GenBank/DDBJ whole genome shotgun (WGS) entry which is preliminary data.</text>
</comment>
<dbReference type="EMBL" id="MORL01000059">
    <property type="protein sequence ID" value="OIN55581.1"/>
    <property type="molecule type" value="Genomic_DNA"/>
</dbReference>
<proteinExistence type="predicted"/>
<gene>
    <name evidence="2" type="ORF">BLX24_29355</name>
</gene>
<keyword evidence="1" id="KW-1133">Transmembrane helix</keyword>
<keyword evidence="1" id="KW-0812">Transmembrane</keyword>
<dbReference type="AlphaFoldDB" id="A0A1S2VA26"/>
<protein>
    <recommendedName>
        <fullName evidence="4">HupE / UreJ protein</fullName>
    </recommendedName>
</protein>
<dbReference type="Proteomes" id="UP000181790">
    <property type="component" value="Unassembled WGS sequence"/>
</dbReference>
<keyword evidence="3" id="KW-1185">Reference proteome</keyword>
<feature type="transmembrane region" description="Helical" evidence="1">
    <location>
        <begin position="311"/>
        <end position="331"/>
    </location>
</feature>
<evidence type="ECO:0000313" key="3">
    <source>
        <dbReference type="Proteomes" id="UP000181790"/>
    </source>
</evidence>
<dbReference type="RefSeq" id="WP_071506789.1">
    <property type="nucleotide sequence ID" value="NZ_MORL01000059.1"/>
</dbReference>
<sequence>MAATNRFSTQLRTGIVRSWLLLCLLGYEAAGHPMPNSVVLLKVHPKSVDAEIQMPLIELQAAIGHQVNDRSDNLIQRSGPFLTTYLMQHIRPVTMDHRPWKVQVGELRVEETQTPVSGAYKELIARVRLLPPDGATTRAFVFDYNAIIHQVVTHRILVSVAQDWEQGITAGHTPVELGVIELDIESEKIKPFVVQLRQGSGWTGFLAMLRLGREHIAEGTDHLLFLLVLLLPAPLLHDKRRWLGFGGVRFGLKRLLLIVTAFTAGHSLTLLAGALGWVSMPAQPIEVLIAISILVSAIHAITPVFPGKEAWIAGGFGLIHGLAFANTILDLQLEPTHLVLSILGFNLGIEFMQLAIIALTIPWLMLLSRTRYYTILRLSGAALASVAALAWVAERVSGESNAMADFLARL</sequence>
<dbReference type="Pfam" id="PF13795">
    <property type="entry name" value="HupE_UreJ_2"/>
    <property type="match status" value="1"/>
</dbReference>
<feature type="transmembrane region" description="Helical" evidence="1">
    <location>
        <begin position="285"/>
        <end position="305"/>
    </location>
</feature>
<feature type="transmembrane region" description="Helical" evidence="1">
    <location>
        <begin position="372"/>
        <end position="393"/>
    </location>
</feature>
<organism evidence="2 3">
    <name type="scientific">Arsenicibacter rosenii</name>
    <dbReference type="NCBI Taxonomy" id="1750698"/>
    <lineage>
        <taxon>Bacteria</taxon>
        <taxon>Pseudomonadati</taxon>
        <taxon>Bacteroidota</taxon>
        <taxon>Cytophagia</taxon>
        <taxon>Cytophagales</taxon>
        <taxon>Spirosomataceae</taxon>
        <taxon>Arsenicibacter</taxon>
    </lineage>
</organism>
<evidence type="ECO:0000313" key="2">
    <source>
        <dbReference type="EMBL" id="OIN55581.1"/>
    </source>
</evidence>
<dbReference type="InterPro" id="IPR032809">
    <property type="entry name" value="Put_HupE_UreJ"/>
</dbReference>
<evidence type="ECO:0008006" key="4">
    <source>
        <dbReference type="Google" id="ProtNLM"/>
    </source>
</evidence>
<name>A0A1S2VA26_9BACT</name>
<feature type="transmembrane region" description="Helical" evidence="1">
    <location>
        <begin position="255"/>
        <end position="278"/>
    </location>
</feature>
<accession>A0A1S2VA26</accession>
<evidence type="ECO:0000256" key="1">
    <source>
        <dbReference type="SAM" id="Phobius"/>
    </source>
</evidence>
<reference evidence="2 3" key="1">
    <citation type="submission" date="2016-10" db="EMBL/GenBank/DDBJ databases">
        <title>Arsenicibacter rosenii gen. nov., sp. nov., an efficient arsenic-methylating bacterium isolated from an arsenic-contaminated paddy soil.</title>
        <authorList>
            <person name="Huang K."/>
        </authorList>
    </citation>
    <scope>NUCLEOTIDE SEQUENCE [LARGE SCALE GENOMIC DNA]</scope>
    <source>
        <strain evidence="2 3">SM-1</strain>
    </source>
</reference>
<feature type="transmembrane region" description="Helical" evidence="1">
    <location>
        <begin position="338"/>
        <end position="366"/>
    </location>
</feature>